<keyword evidence="1" id="KW-0472">Membrane</keyword>
<comment type="caution">
    <text evidence="2">The sequence shown here is derived from an EMBL/GenBank/DDBJ whole genome shotgun (WGS) entry which is preliminary data.</text>
</comment>
<dbReference type="STRING" id="994573.T472_0202140"/>
<sequence length="107" mass="11124">MPGRDGTGPMGKGAMTGRGFGGCLGQGSASYGTGLRRGGLRGAGIIGLAGLGLGLGYGCRRGFRNFYRGDVQGADEKGILEEEKELLKSRLDLISKRLDEISGTEDK</sequence>
<accession>V7IAB9</accession>
<dbReference type="InterPro" id="IPR035205">
    <property type="entry name" value="DUF5320"/>
</dbReference>
<keyword evidence="1" id="KW-0812">Transmembrane</keyword>
<gene>
    <name evidence="2" type="ORF">T472_0202140</name>
</gene>
<dbReference type="AlphaFoldDB" id="V7IAB9"/>
<reference evidence="2 3" key="1">
    <citation type="journal article" date="2014" name="Genome Announc.">
        <title>Genome Sequence of Youngiibacter fragilis, the Type Strain of the Genus Youngiibacter.</title>
        <authorList>
            <person name="Wawrik C.B."/>
            <person name="Callaghan A.V."/>
            <person name="Stamps B.W."/>
            <person name="Wawrik B."/>
        </authorList>
    </citation>
    <scope>NUCLEOTIDE SEQUENCE [LARGE SCALE GENOMIC DNA]</scope>
    <source>
        <strain evidence="2 3">232.1</strain>
    </source>
</reference>
<proteinExistence type="predicted"/>
<protein>
    <recommendedName>
        <fullName evidence="4">DUF5320 domain-containing protein</fullName>
    </recommendedName>
</protein>
<dbReference type="OrthoDB" id="9815278at2"/>
<evidence type="ECO:0008006" key="4">
    <source>
        <dbReference type="Google" id="ProtNLM"/>
    </source>
</evidence>
<dbReference type="PATRIC" id="fig|994573.3.peg.400"/>
<evidence type="ECO:0000313" key="3">
    <source>
        <dbReference type="Proteomes" id="UP000017747"/>
    </source>
</evidence>
<evidence type="ECO:0000256" key="1">
    <source>
        <dbReference type="SAM" id="Phobius"/>
    </source>
</evidence>
<organism evidence="2 3">
    <name type="scientific">Youngiibacter fragilis 232.1</name>
    <dbReference type="NCBI Taxonomy" id="994573"/>
    <lineage>
        <taxon>Bacteria</taxon>
        <taxon>Bacillati</taxon>
        <taxon>Bacillota</taxon>
        <taxon>Clostridia</taxon>
        <taxon>Eubacteriales</taxon>
        <taxon>Clostridiaceae</taxon>
        <taxon>Youngiibacter</taxon>
    </lineage>
</organism>
<keyword evidence="3" id="KW-1185">Reference proteome</keyword>
<dbReference type="EMBL" id="AXUN02000034">
    <property type="protein sequence ID" value="ETA82246.1"/>
    <property type="molecule type" value="Genomic_DNA"/>
</dbReference>
<feature type="transmembrane region" description="Helical" evidence="1">
    <location>
        <begin position="40"/>
        <end position="59"/>
    </location>
</feature>
<name>V7IAB9_9CLOT</name>
<dbReference type="Proteomes" id="UP000017747">
    <property type="component" value="Unassembled WGS sequence"/>
</dbReference>
<evidence type="ECO:0000313" key="2">
    <source>
        <dbReference type="EMBL" id="ETA82246.1"/>
    </source>
</evidence>
<dbReference type="RefSeq" id="WP_023385581.1">
    <property type="nucleotide sequence ID" value="NZ_AXUN02000034.1"/>
</dbReference>
<dbReference type="Pfam" id="PF17253">
    <property type="entry name" value="DUF5320"/>
    <property type="match status" value="1"/>
</dbReference>
<dbReference type="eggNOG" id="ENOG5032Y53">
    <property type="taxonomic scope" value="Bacteria"/>
</dbReference>
<keyword evidence="1" id="KW-1133">Transmembrane helix</keyword>